<feature type="compositionally biased region" description="Basic and acidic residues" evidence="1">
    <location>
        <begin position="85"/>
        <end position="99"/>
    </location>
</feature>
<dbReference type="RefSeq" id="XP_004832935.1">
    <property type="nucleotide sequence ID" value="XM_004832878.1"/>
</dbReference>
<evidence type="ECO:0000313" key="3">
    <source>
        <dbReference type="Proteomes" id="UP000031512"/>
    </source>
</evidence>
<gene>
    <name evidence="2" type="ORF">BEWA_035190</name>
</gene>
<keyword evidence="3" id="KW-1185">Reference proteome</keyword>
<dbReference type="Proteomes" id="UP000031512">
    <property type="component" value="Unassembled WGS sequence"/>
</dbReference>
<evidence type="ECO:0000256" key="1">
    <source>
        <dbReference type="SAM" id="MobiDB-lite"/>
    </source>
</evidence>
<accession>L1LE91</accession>
<dbReference type="EMBL" id="ACOU01000002">
    <property type="protein sequence ID" value="EKX73483.1"/>
    <property type="molecule type" value="Genomic_DNA"/>
</dbReference>
<dbReference type="GeneID" id="15807887"/>
<reference evidence="2 3" key="1">
    <citation type="journal article" date="2012" name="BMC Genomics">
        <title>Comparative genomic analysis and phylogenetic position of Theileria equi.</title>
        <authorList>
            <person name="Kappmeyer L.S."/>
            <person name="Thiagarajan M."/>
            <person name="Herndon D.R."/>
            <person name="Ramsay J.D."/>
            <person name="Caler E."/>
            <person name="Djikeng A."/>
            <person name="Gillespie J.J."/>
            <person name="Lau A.O."/>
            <person name="Roalson E.H."/>
            <person name="Silva J.C."/>
            <person name="Silva M.G."/>
            <person name="Suarez C.E."/>
            <person name="Ueti M.W."/>
            <person name="Nene V.M."/>
            <person name="Mealey R.H."/>
            <person name="Knowles D.P."/>
            <person name="Brayton K.A."/>
        </authorList>
    </citation>
    <scope>NUCLEOTIDE SEQUENCE [LARGE SCALE GENOMIC DNA]</scope>
    <source>
        <strain evidence="2 3">WA</strain>
    </source>
</reference>
<organism evidence="2 3">
    <name type="scientific">Theileria equi strain WA</name>
    <dbReference type="NCBI Taxonomy" id="1537102"/>
    <lineage>
        <taxon>Eukaryota</taxon>
        <taxon>Sar</taxon>
        <taxon>Alveolata</taxon>
        <taxon>Apicomplexa</taxon>
        <taxon>Aconoidasida</taxon>
        <taxon>Piroplasmida</taxon>
        <taxon>Theileriidae</taxon>
        <taxon>Theileria</taxon>
    </lineage>
</organism>
<comment type="caution">
    <text evidence="2">The sequence shown here is derived from an EMBL/GenBank/DDBJ whole genome shotgun (WGS) entry which is preliminary data.</text>
</comment>
<dbReference type="KEGG" id="beq:BEWA_035190"/>
<sequence length="148" mass="14520">MSAVNRELEGAPLHSAATGGSPSTDDVADKDGKPGVIGAGDAGESGLSQPGSRVTGEEDGASSDALAGIPGTAGHTGPSGTIAGAERKEKDEDKGRDTDDGGSVSGLPDADPSGSGTDGDQAKGTQRSGQAAIIDETATTFLLDHYLR</sequence>
<name>L1LE91_THEEQ</name>
<proteinExistence type="predicted"/>
<protein>
    <submittedName>
        <fullName evidence="2">Uncharacterized protein</fullName>
    </submittedName>
</protein>
<evidence type="ECO:0000313" key="2">
    <source>
        <dbReference type="EMBL" id="EKX73483.1"/>
    </source>
</evidence>
<dbReference type="VEuPathDB" id="PiroplasmaDB:BEWA_035190"/>
<dbReference type="AlphaFoldDB" id="L1LE91"/>
<feature type="region of interest" description="Disordered" evidence="1">
    <location>
        <begin position="1"/>
        <end position="134"/>
    </location>
</feature>